<dbReference type="InterPro" id="IPR050898">
    <property type="entry name" value="Plant_acyltransferase"/>
</dbReference>
<reference evidence="2 3" key="1">
    <citation type="submission" date="2024-01" db="EMBL/GenBank/DDBJ databases">
        <title>The genomes of 5 underutilized Papilionoideae crops provide insights into root nodulation and disease resistanc.</title>
        <authorList>
            <person name="Jiang F."/>
        </authorList>
    </citation>
    <scope>NUCLEOTIDE SEQUENCE [LARGE SCALE GENOMIC DNA]</scope>
    <source>
        <strain evidence="2">DUOXIRENSHENG_FW03</strain>
        <tissue evidence="2">Leaves</tissue>
    </source>
</reference>
<protein>
    <submittedName>
        <fullName evidence="2">Uncharacterized protein</fullName>
    </submittedName>
</protein>
<organism evidence="2 3">
    <name type="scientific">Psophocarpus tetragonolobus</name>
    <name type="common">Winged bean</name>
    <name type="synonym">Dolichos tetragonolobus</name>
    <dbReference type="NCBI Taxonomy" id="3891"/>
    <lineage>
        <taxon>Eukaryota</taxon>
        <taxon>Viridiplantae</taxon>
        <taxon>Streptophyta</taxon>
        <taxon>Embryophyta</taxon>
        <taxon>Tracheophyta</taxon>
        <taxon>Spermatophyta</taxon>
        <taxon>Magnoliopsida</taxon>
        <taxon>eudicotyledons</taxon>
        <taxon>Gunneridae</taxon>
        <taxon>Pentapetalae</taxon>
        <taxon>rosids</taxon>
        <taxon>fabids</taxon>
        <taxon>Fabales</taxon>
        <taxon>Fabaceae</taxon>
        <taxon>Papilionoideae</taxon>
        <taxon>50 kb inversion clade</taxon>
        <taxon>NPAAA clade</taxon>
        <taxon>indigoferoid/millettioid clade</taxon>
        <taxon>Phaseoleae</taxon>
        <taxon>Psophocarpus</taxon>
    </lineage>
</organism>
<name>A0AAN9SCF4_PSOTE</name>
<dbReference type="AlphaFoldDB" id="A0AAN9SCF4"/>
<keyword evidence="3" id="KW-1185">Reference proteome</keyword>
<dbReference type="EMBL" id="JAYMYS010000005">
    <property type="protein sequence ID" value="KAK7393165.1"/>
    <property type="molecule type" value="Genomic_DNA"/>
</dbReference>
<gene>
    <name evidence="2" type="ORF">VNO78_21657</name>
</gene>
<sequence length="473" mass="53379">MASNKNIETLLSFENKEIVFIRPSKPTPRTVLSLSSIDNDLNFLTQAILVYESLTTNQNSHADSSNSPKPDPAKVIKKAFSKALVYYYPIAGKLIKHEDGKLRINCTSDGVPFQEAICNCNLSSLNYLDTHDVELARQFRVDFPSEDEHGNQYPLVIRLTKFLCGGFTFAFCFNHTVFDGTGITQLLFTVGELARGESEPSVKPVWERERLVGKITSNPLKNPMENANVAVSPFLPSTKYVHACFKVDKESIARLKMSLMKEVNLSVLNLKKGFTTFECLAAYIWRARAKALKLNYDGETLLNITIQVRELFEDPLPTFYYGNAIVESYVKLVVKELIHQPLLEVVKRIRHTLIPCLGNDYVTNFVDTIETKPLRFDYESGAVTILSDWRNLVNLYQVDFGWKEPVNTIPVPSDVCGPTSMYDILRPNKLDPSMSGGLRYFTSLPSSAMPMFEEEMKALTSNYPKGSFLPCNL</sequence>
<dbReference type="Pfam" id="PF02458">
    <property type="entry name" value="Transferase"/>
    <property type="match status" value="1"/>
</dbReference>
<comment type="similarity">
    <text evidence="1">Belongs to the plant acyltransferase family.</text>
</comment>
<dbReference type="Gene3D" id="3.30.559.10">
    <property type="entry name" value="Chloramphenicol acetyltransferase-like domain"/>
    <property type="match status" value="2"/>
</dbReference>
<dbReference type="InterPro" id="IPR023213">
    <property type="entry name" value="CAT-like_dom_sf"/>
</dbReference>
<evidence type="ECO:0000256" key="1">
    <source>
        <dbReference type="ARBA" id="ARBA00009861"/>
    </source>
</evidence>
<proteinExistence type="inferred from homology"/>
<dbReference type="Proteomes" id="UP001386955">
    <property type="component" value="Unassembled WGS sequence"/>
</dbReference>
<comment type="caution">
    <text evidence="2">The sequence shown here is derived from an EMBL/GenBank/DDBJ whole genome shotgun (WGS) entry which is preliminary data.</text>
</comment>
<evidence type="ECO:0000313" key="2">
    <source>
        <dbReference type="EMBL" id="KAK7393165.1"/>
    </source>
</evidence>
<accession>A0AAN9SCF4</accession>
<dbReference type="PANTHER" id="PTHR31147">
    <property type="entry name" value="ACYL TRANSFERASE 4"/>
    <property type="match status" value="1"/>
</dbReference>
<evidence type="ECO:0000313" key="3">
    <source>
        <dbReference type="Proteomes" id="UP001386955"/>
    </source>
</evidence>
<dbReference type="PANTHER" id="PTHR31147:SF25">
    <property type="entry name" value="HXXXD-TYPE ACYL-TRANSFERASE FAMILY PROTEIN"/>
    <property type="match status" value="1"/>
</dbReference>